<dbReference type="InterPro" id="IPR050742">
    <property type="entry name" value="Helicase_Restrict-Modif_Enz"/>
</dbReference>
<evidence type="ECO:0000313" key="2">
    <source>
        <dbReference type="EMBL" id="GAB0057945.1"/>
    </source>
</evidence>
<gene>
    <name evidence="2" type="ORF">SIID45300_02279</name>
</gene>
<sequence length="359" mass="39701">MINTLSMLEHFYHERNQIYISPLISKRTDTQLDVSGVGTRGGEFIPGQLEAAVDKDPFTRAAVTEIVAHGQDRRSWLLFCSGVAHARHVQEAVQAHGISCATIFGDTPKAERDEIVAAFKRGEIRALASMGVLTTGFNAPAVDLIAMLRPTKSTGLYVQIAGRGMRLAPGKSDCLVLDFAGNVQRHGPIDKVKPRQPGTGDGEAPVKPCPDCRTINHAAVRHCTQCGHEFPPQESDKLEATATTRTILTNGKVEWVKVYDIAYQRHQKEGKPISLRVEYLCGFNWHREWVCLEHTGYARQKAVSWWLRRAPEGLRVPDSVAEAIPLLDLLSIPTEIAIRRGDRFVEVVGARFDAEVSHG</sequence>
<dbReference type="InterPro" id="IPR027417">
    <property type="entry name" value="P-loop_NTPase"/>
</dbReference>
<organism evidence="2 3">
    <name type="scientific">Candidatus Magnetaquiglobus chichijimensis</name>
    <dbReference type="NCBI Taxonomy" id="3141448"/>
    <lineage>
        <taxon>Bacteria</taxon>
        <taxon>Pseudomonadati</taxon>
        <taxon>Pseudomonadota</taxon>
        <taxon>Magnetococcia</taxon>
        <taxon>Magnetococcales</taxon>
        <taxon>Candidatus Magnetaquicoccaceae</taxon>
        <taxon>Candidatus Magnetaquiglobus</taxon>
    </lineage>
</organism>
<dbReference type="PROSITE" id="PS51194">
    <property type="entry name" value="HELICASE_CTER"/>
    <property type="match status" value="1"/>
</dbReference>
<dbReference type="PANTHER" id="PTHR47396">
    <property type="entry name" value="TYPE I RESTRICTION ENZYME ECOKI R PROTEIN"/>
    <property type="match status" value="1"/>
</dbReference>
<dbReference type="Pfam" id="PF00271">
    <property type="entry name" value="Helicase_C"/>
    <property type="match status" value="1"/>
</dbReference>
<reference evidence="2 3" key="1">
    <citation type="submission" date="2024-05" db="EMBL/GenBank/DDBJ databases">
        <authorList>
            <consortium name="Candidatus Magnetaquicoccaceae bacterium FCR-1 genome sequencing consortium"/>
            <person name="Shimoshige H."/>
            <person name="Shimamura S."/>
            <person name="Taoka A."/>
            <person name="Kobayashi H."/>
            <person name="Maekawa T."/>
        </authorList>
    </citation>
    <scope>NUCLEOTIDE SEQUENCE [LARGE SCALE GENOMIC DNA]</scope>
    <source>
        <strain evidence="2 3">FCR-1</strain>
    </source>
</reference>
<dbReference type="SUPFAM" id="SSF52540">
    <property type="entry name" value="P-loop containing nucleoside triphosphate hydrolases"/>
    <property type="match status" value="1"/>
</dbReference>
<dbReference type="Gene3D" id="3.40.50.300">
    <property type="entry name" value="P-loop containing nucleotide triphosphate hydrolases"/>
    <property type="match status" value="1"/>
</dbReference>
<dbReference type="EMBL" id="BAAFGK010000004">
    <property type="protein sequence ID" value="GAB0057945.1"/>
    <property type="molecule type" value="Genomic_DNA"/>
</dbReference>
<protein>
    <recommendedName>
        <fullName evidence="1">Helicase C-terminal domain-containing protein</fullName>
    </recommendedName>
</protein>
<proteinExistence type="predicted"/>
<feature type="domain" description="Helicase C-terminal" evidence="1">
    <location>
        <begin position="62"/>
        <end position="207"/>
    </location>
</feature>
<accession>A0ABQ0CAM8</accession>
<dbReference type="SMART" id="SM00490">
    <property type="entry name" value="HELICc"/>
    <property type="match status" value="1"/>
</dbReference>
<dbReference type="Proteomes" id="UP001628193">
    <property type="component" value="Unassembled WGS sequence"/>
</dbReference>
<dbReference type="InterPro" id="IPR001650">
    <property type="entry name" value="Helicase_C-like"/>
</dbReference>
<name>A0ABQ0CAM8_9PROT</name>
<reference evidence="2 3" key="2">
    <citation type="submission" date="2024-09" db="EMBL/GenBank/DDBJ databases">
        <title>Draft genome sequence of Candidatus Magnetaquicoccaceae bacterium FCR-1.</title>
        <authorList>
            <person name="Shimoshige H."/>
            <person name="Shimamura S."/>
            <person name="Taoka A."/>
            <person name="Kobayashi H."/>
            <person name="Maekawa T."/>
        </authorList>
    </citation>
    <scope>NUCLEOTIDE SEQUENCE [LARGE SCALE GENOMIC DNA]</scope>
    <source>
        <strain evidence="2 3">FCR-1</strain>
    </source>
</reference>
<keyword evidence="3" id="KW-1185">Reference proteome</keyword>
<dbReference type="PANTHER" id="PTHR47396:SF1">
    <property type="entry name" value="ATP-DEPENDENT HELICASE IRC3-RELATED"/>
    <property type="match status" value="1"/>
</dbReference>
<evidence type="ECO:0000259" key="1">
    <source>
        <dbReference type="PROSITE" id="PS51194"/>
    </source>
</evidence>
<evidence type="ECO:0000313" key="3">
    <source>
        <dbReference type="Proteomes" id="UP001628193"/>
    </source>
</evidence>
<comment type="caution">
    <text evidence="2">The sequence shown here is derived from an EMBL/GenBank/DDBJ whole genome shotgun (WGS) entry which is preliminary data.</text>
</comment>